<dbReference type="InterPro" id="IPR008011">
    <property type="entry name" value="Complex1_LYR_dom"/>
</dbReference>
<accession>A0A8J5Y1A6</accession>
<evidence type="ECO:0000313" key="3">
    <source>
        <dbReference type="Proteomes" id="UP000751190"/>
    </source>
</evidence>
<dbReference type="CDD" id="cd20251">
    <property type="entry name" value="Complex1_LYR_SF"/>
    <property type="match status" value="1"/>
</dbReference>
<gene>
    <name evidence="2" type="ORF">KFE25_006004</name>
</gene>
<dbReference type="EMBL" id="JAGTXO010000002">
    <property type="protein sequence ID" value="KAG8469549.1"/>
    <property type="molecule type" value="Genomic_DNA"/>
</dbReference>
<comment type="caution">
    <text evidence="2">The sequence shown here is derived from an EMBL/GenBank/DDBJ whole genome shotgun (WGS) entry which is preliminary data.</text>
</comment>
<organism evidence="2 3">
    <name type="scientific">Diacronema lutheri</name>
    <name type="common">Unicellular marine alga</name>
    <name type="synonym">Monochrysis lutheri</name>
    <dbReference type="NCBI Taxonomy" id="2081491"/>
    <lineage>
        <taxon>Eukaryota</taxon>
        <taxon>Haptista</taxon>
        <taxon>Haptophyta</taxon>
        <taxon>Pavlovophyceae</taxon>
        <taxon>Pavlovales</taxon>
        <taxon>Pavlovaceae</taxon>
        <taxon>Diacronema</taxon>
    </lineage>
</organism>
<proteinExistence type="predicted"/>
<dbReference type="OrthoDB" id="190541at2759"/>
<dbReference type="Pfam" id="PF05347">
    <property type="entry name" value="Complex1_LYR"/>
    <property type="match status" value="1"/>
</dbReference>
<reference evidence="2" key="1">
    <citation type="submission" date="2021-05" db="EMBL/GenBank/DDBJ databases">
        <title>The genome of the haptophyte Pavlova lutheri (Diacronema luteri, Pavlovales) - a model for lipid biosynthesis in eukaryotic algae.</title>
        <authorList>
            <person name="Hulatt C.J."/>
            <person name="Posewitz M.C."/>
        </authorList>
    </citation>
    <scope>NUCLEOTIDE SEQUENCE</scope>
    <source>
        <strain evidence="2">NIVA-4/92</strain>
    </source>
</reference>
<feature type="domain" description="Complex 1 LYR protein" evidence="1">
    <location>
        <begin position="41"/>
        <end position="95"/>
    </location>
</feature>
<protein>
    <recommendedName>
        <fullName evidence="1">Complex 1 LYR protein domain-containing protein</fullName>
    </recommendedName>
</protein>
<dbReference type="PANTHER" id="PTHR47579:SF3">
    <property type="entry name" value="COMPLEX 1 LYR PROTEIN DOMAIN-CONTAINING PROTEIN"/>
    <property type="match status" value="1"/>
</dbReference>
<evidence type="ECO:0000259" key="1">
    <source>
        <dbReference type="Pfam" id="PF05347"/>
    </source>
</evidence>
<name>A0A8J5Y1A6_DIALT</name>
<dbReference type="Proteomes" id="UP000751190">
    <property type="component" value="Unassembled WGS sequence"/>
</dbReference>
<evidence type="ECO:0000313" key="2">
    <source>
        <dbReference type="EMBL" id="KAG8469549.1"/>
    </source>
</evidence>
<dbReference type="AlphaFoldDB" id="A0A8J5Y1A6"/>
<keyword evidence="3" id="KW-1185">Reference proteome</keyword>
<dbReference type="PANTHER" id="PTHR47579">
    <property type="entry name" value="COMPLEX 1 LYR PROTEIN"/>
    <property type="match status" value="1"/>
</dbReference>
<sequence length="120" mass="13105">MEAARRCVKAVCARSARACTTDAAVSSADLIKERATQQPPTLRLYKDVMRLTYHVAAKSAKGDAMRAIARSEFRKHIGEADVAKIVELKDAAIRAISNYVVYSHAKVYKDAAKGPPKDLS</sequence>